<dbReference type="InterPro" id="IPR000119">
    <property type="entry name" value="Hist_DNA-bd"/>
</dbReference>
<dbReference type="PANTHER" id="PTHR33175">
    <property type="entry name" value="DNA-BINDING PROTEIN HU"/>
    <property type="match status" value="1"/>
</dbReference>
<gene>
    <name evidence="2" type="ORF">C4N18_04465</name>
</gene>
<evidence type="ECO:0000313" key="3">
    <source>
        <dbReference type="Proteomes" id="UP000241238"/>
    </source>
</evidence>
<protein>
    <recommendedName>
        <fullName evidence="4">DNA-binding protein HU</fullName>
    </recommendedName>
</protein>
<accession>A0ABM6U2L0</accession>
<evidence type="ECO:0000256" key="1">
    <source>
        <dbReference type="RuleBase" id="RU003939"/>
    </source>
</evidence>
<dbReference type="Pfam" id="PF00216">
    <property type="entry name" value="Bac_DNA_binding"/>
    <property type="match status" value="1"/>
</dbReference>
<dbReference type="GeneID" id="77467235"/>
<dbReference type="SMART" id="SM00411">
    <property type="entry name" value="BHL"/>
    <property type="match status" value="1"/>
</dbReference>
<dbReference type="PANTHER" id="PTHR33175:SF2">
    <property type="entry name" value="INTEGRATION HOST FACTOR SUBUNIT ALPHA"/>
    <property type="match status" value="1"/>
</dbReference>
<sequence length="101" mass="11951">MGEKEFLKLYMKERELKSLEEAKEKVDTFWKTLKTSLENGEKVKFKDWGNFEMKEVRPRKIIELQTKKEIIIPKSRKIKFTSGKGLVKSVNVKCKEGKINE</sequence>
<comment type="similarity">
    <text evidence="1">Belongs to the bacterial histone-like protein family.</text>
</comment>
<keyword evidence="3" id="KW-1185">Reference proteome</keyword>
<dbReference type="RefSeq" id="WP_005951913.1">
    <property type="nucleotide sequence ID" value="NZ_CP028103.1"/>
</dbReference>
<dbReference type="SUPFAM" id="SSF47729">
    <property type="entry name" value="IHF-like DNA-binding proteins"/>
    <property type="match status" value="1"/>
</dbReference>
<dbReference type="Gene3D" id="4.10.520.10">
    <property type="entry name" value="IHF-like DNA-binding proteins"/>
    <property type="match status" value="1"/>
</dbReference>
<dbReference type="InterPro" id="IPR010992">
    <property type="entry name" value="IHF-like_DNA-bd_dom_sf"/>
</dbReference>
<evidence type="ECO:0008006" key="4">
    <source>
        <dbReference type="Google" id="ProtNLM"/>
    </source>
</evidence>
<proteinExistence type="inferred from homology"/>
<name>A0ABM6U2L0_FUSVA</name>
<dbReference type="Proteomes" id="UP000241238">
    <property type="component" value="Chromosome"/>
</dbReference>
<dbReference type="EMBL" id="CP028103">
    <property type="protein sequence ID" value="AVQ30506.1"/>
    <property type="molecule type" value="Genomic_DNA"/>
</dbReference>
<evidence type="ECO:0000313" key="2">
    <source>
        <dbReference type="EMBL" id="AVQ30506.1"/>
    </source>
</evidence>
<reference evidence="3" key="1">
    <citation type="journal article" date="2018" name="MSphere">
        <title>Fusobacterium Genomics Using MinION and Illumina Sequencing Enables Genome Completion and Correction.</title>
        <authorList>
            <person name="Todd S.M."/>
            <person name="Settlage R.E."/>
            <person name="Lahmers K.K."/>
            <person name="Slade D.J."/>
        </authorList>
    </citation>
    <scope>NUCLEOTIDE SEQUENCE [LARGE SCALE GENOMIC DNA]</scope>
    <source>
        <strain evidence="3">ATCC 27725</strain>
    </source>
</reference>
<organism evidence="2 3">
    <name type="scientific">Fusobacterium varium ATCC 27725</name>
    <dbReference type="NCBI Taxonomy" id="469618"/>
    <lineage>
        <taxon>Bacteria</taxon>
        <taxon>Fusobacteriati</taxon>
        <taxon>Fusobacteriota</taxon>
        <taxon>Fusobacteriia</taxon>
        <taxon>Fusobacteriales</taxon>
        <taxon>Fusobacteriaceae</taxon>
        <taxon>Fusobacterium</taxon>
    </lineage>
</organism>